<dbReference type="EMBL" id="VULR01000008">
    <property type="protein sequence ID" value="MSS43490.1"/>
    <property type="molecule type" value="Genomic_DNA"/>
</dbReference>
<dbReference type="OrthoDB" id="1956812at2"/>
<dbReference type="GO" id="GO:0046983">
    <property type="term" value="F:protein dimerization activity"/>
    <property type="evidence" value="ECO:0007669"/>
    <property type="project" value="InterPro"/>
</dbReference>
<sequence length="51" mass="5966">MGGSLVLDKVEKIREKLNKQVNFKNINTKEVLKISKELDEVILEYYKEGIK</sequence>
<evidence type="ECO:0000313" key="2">
    <source>
        <dbReference type="Proteomes" id="UP000462760"/>
    </source>
</evidence>
<protein>
    <submittedName>
        <fullName evidence="1">Aspartyl-phosphate phosphatase Spo0E family protein</fullName>
    </submittedName>
</protein>
<dbReference type="InterPro" id="IPR036638">
    <property type="entry name" value="HLH_DNA-bd_sf"/>
</dbReference>
<dbReference type="Pfam" id="PF09388">
    <property type="entry name" value="SpoOE-like"/>
    <property type="match status" value="1"/>
</dbReference>
<name>A0A844FHP5_9FIRM</name>
<proteinExistence type="predicted"/>
<dbReference type="AlphaFoldDB" id="A0A844FHP5"/>
<dbReference type="Gene3D" id="4.10.280.10">
    <property type="entry name" value="Helix-loop-helix DNA-binding domain"/>
    <property type="match status" value="1"/>
</dbReference>
<dbReference type="GO" id="GO:0043937">
    <property type="term" value="P:regulation of sporulation"/>
    <property type="evidence" value="ECO:0007669"/>
    <property type="project" value="InterPro"/>
</dbReference>
<organism evidence="1 2">
    <name type="scientific">Anaerosalibacter bizertensis</name>
    <dbReference type="NCBI Taxonomy" id="932217"/>
    <lineage>
        <taxon>Bacteria</taxon>
        <taxon>Bacillati</taxon>
        <taxon>Bacillota</taxon>
        <taxon>Tissierellia</taxon>
        <taxon>Tissierellales</taxon>
        <taxon>Sporanaerobacteraceae</taxon>
        <taxon>Anaerosalibacter</taxon>
    </lineage>
</organism>
<accession>A0A844FHP5</accession>
<dbReference type="InterPro" id="IPR018540">
    <property type="entry name" value="Spo0E-like"/>
</dbReference>
<reference evidence="1 2" key="1">
    <citation type="submission" date="2019-08" db="EMBL/GenBank/DDBJ databases">
        <title>In-depth cultivation of the pig gut microbiome towards novel bacterial diversity and tailored functional studies.</title>
        <authorList>
            <person name="Wylensek D."/>
            <person name="Hitch T.C.A."/>
            <person name="Clavel T."/>
        </authorList>
    </citation>
    <scope>NUCLEOTIDE SEQUENCE [LARGE SCALE GENOMIC DNA]</scope>
    <source>
        <strain evidence="1 2">Med78-601-WT-4W-RMD-3</strain>
    </source>
</reference>
<dbReference type="Proteomes" id="UP000462760">
    <property type="component" value="Unassembled WGS sequence"/>
</dbReference>
<dbReference type="InterPro" id="IPR037208">
    <property type="entry name" value="Spo0E-like_sf"/>
</dbReference>
<gene>
    <name evidence="1" type="ORF">FYJ27_07075</name>
</gene>
<evidence type="ECO:0000313" key="1">
    <source>
        <dbReference type="EMBL" id="MSS43490.1"/>
    </source>
</evidence>
<dbReference type="SUPFAM" id="SSF140500">
    <property type="entry name" value="BAS1536-like"/>
    <property type="match status" value="1"/>
</dbReference>
<comment type="caution">
    <text evidence="1">The sequence shown here is derived from an EMBL/GenBank/DDBJ whole genome shotgun (WGS) entry which is preliminary data.</text>
</comment>